<evidence type="ECO:0000313" key="1">
    <source>
        <dbReference type="EMBL" id="UOQ75120.1"/>
    </source>
</evidence>
<geneLocation type="plasmid" evidence="1 2">
    <name>unnamed1</name>
</geneLocation>
<evidence type="ECO:0000313" key="2">
    <source>
        <dbReference type="Proteomes" id="UP000831796"/>
    </source>
</evidence>
<protein>
    <submittedName>
        <fullName evidence="1">Uncharacterized protein</fullName>
    </submittedName>
</protein>
<reference evidence="1" key="1">
    <citation type="submission" date="2022-04" db="EMBL/GenBank/DDBJ databases">
        <title>Hymenobacter sp. isolated from the air.</title>
        <authorList>
            <person name="Won M."/>
            <person name="Lee C.-M."/>
            <person name="Woen H.-Y."/>
            <person name="Kwon S.-W."/>
        </authorList>
    </citation>
    <scope>NUCLEOTIDE SEQUENCE</scope>
    <source>
        <strain evidence="1">5116S-3</strain>
        <plasmid evidence="1">unnamed1</plasmid>
    </source>
</reference>
<dbReference type="AlphaFoldDB" id="A0A8T9QGZ6"/>
<proteinExistence type="predicted"/>
<accession>A0A8T9QGZ6</accession>
<dbReference type="Proteomes" id="UP000831796">
    <property type="component" value="Plasmid unnamed1"/>
</dbReference>
<sequence>MATPALLSQLLTLGQALEDTPARGEDGSTGPLEQARTFVLTHLRQEPRVPYRADELLELLAPSPHIHWSWAEERELVLESLTMLHQLWRR</sequence>
<dbReference type="RefSeq" id="WP_244678453.1">
    <property type="nucleotide sequence ID" value="NZ_CP095047.1"/>
</dbReference>
<dbReference type="EMBL" id="CP095047">
    <property type="protein sequence ID" value="UOQ75120.1"/>
    <property type="molecule type" value="Genomic_DNA"/>
</dbReference>
<keyword evidence="2" id="KW-1185">Reference proteome</keyword>
<name>A0A8T9QGZ6_9BACT</name>
<dbReference type="KEGG" id="hcu:MUN79_29030"/>
<gene>
    <name evidence="1" type="ORF">MUN79_29030</name>
</gene>
<keyword evidence="1" id="KW-0614">Plasmid</keyword>
<organism evidence="1 2">
    <name type="scientific">Hymenobacter cellulosilyticus</name>
    <dbReference type="NCBI Taxonomy" id="2932248"/>
    <lineage>
        <taxon>Bacteria</taxon>
        <taxon>Pseudomonadati</taxon>
        <taxon>Bacteroidota</taxon>
        <taxon>Cytophagia</taxon>
        <taxon>Cytophagales</taxon>
        <taxon>Hymenobacteraceae</taxon>
        <taxon>Hymenobacter</taxon>
    </lineage>
</organism>